<dbReference type="GO" id="GO:0007288">
    <property type="term" value="P:sperm axoneme assembly"/>
    <property type="evidence" value="ECO:0007669"/>
    <property type="project" value="TreeGrafter"/>
</dbReference>
<comment type="caution">
    <text evidence="12">The sequence shown here is derived from an EMBL/GenBank/DDBJ whole genome shotgun (WGS) entry which is preliminary data.</text>
</comment>
<dbReference type="PANTHER" id="PTHR14885">
    <property type="entry name" value="CILIA- AND FLAGELLA-ASSOCIATED PROTEIN 43-RELATED"/>
    <property type="match status" value="1"/>
</dbReference>
<keyword evidence="12" id="KW-0282">Flagellum</keyword>
<evidence type="ECO:0000256" key="10">
    <source>
        <dbReference type="SAM" id="Coils"/>
    </source>
</evidence>
<evidence type="ECO:0000256" key="2">
    <source>
        <dbReference type="ARBA" id="ARBA00022490"/>
    </source>
</evidence>
<feature type="region of interest" description="Disordered" evidence="11">
    <location>
        <begin position="824"/>
        <end position="847"/>
    </location>
</feature>
<evidence type="ECO:0000256" key="9">
    <source>
        <dbReference type="ARBA" id="ARBA00023662"/>
    </source>
</evidence>
<comment type="similarity">
    <text evidence="8">Belongs to the CFAP43 family.</text>
</comment>
<feature type="compositionally biased region" description="Acidic residues" evidence="11">
    <location>
        <begin position="1035"/>
        <end position="1046"/>
    </location>
</feature>
<dbReference type="InterPro" id="IPR015943">
    <property type="entry name" value="WD40/YVTN_repeat-like_dom_sf"/>
</dbReference>
<dbReference type="GO" id="GO:0005930">
    <property type="term" value="C:axoneme"/>
    <property type="evidence" value="ECO:0007669"/>
    <property type="project" value="UniProtKB-SubCell"/>
</dbReference>
<dbReference type="SUPFAM" id="SSF50978">
    <property type="entry name" value="WD40 repeat-like"/>
    <property type="match status" value="2"/>
</dbReference>
<dbReference type="SMART" id="SM00320">
    <property type="entry name" value="WD40"/>
    <property type="match status" value="9"/>
</dbReference>
<evidence type="ECO:0000256" key="3">
    <source>
        <dbReference type="ARBA" id="ARBA00022574"/>
    </source>
</evidence>
<evidence type="ECO:0000313" key="12">
    <source>
        <dbReference type="EMBL" id="RXM29362.1"/>
    </source>
</evidence>
<dbReference type="InterPro" id="IPR001680">
    <property type="entry name" value="WD40_rpt"/>
</dbReference>
<keyword evidence="7" id="KW-0966">Cell projection</keyword>
<dbReference type="PANTHER" id="PTHR14885:SF1">
    <property type="entry name" value="CILIA- AND FLAGELLA-ASSOCIATED PROTEIN 43"/>
    <property type="match status" value="1"/>
</dbReference>
<dbReference type="InterPro" id="IPR036322">
    <property type="entry name" value="WD40_repeat_dom_sf"/>
</dbReference>
<evidence type="ECO:0000256" key="11">
    <source>
        <dbReference type="SAM" id="MobiDB-lite"/>
    </source>
</evidence>
<name>A0A444U2F9_ACIRT</name>
<protein>
    <recommendedName>
        <fullName evidence="9">Cilia- and flagella-associated protein 43</fullName>
    </recommendedName>
</protein>
<feature type="coiled-coil region" evidence="10">
    <location>
        <begin position="1230"/>
        <end position="1275"/>
    </location>
</feature>
<keyword evidence="4" id="KW-0677">Repeat</keyword>
<keyword evidence="2" id="KW-0963">Cytoplasm</keyword>
<feature type="coiled-coil region" evidence="10">
    <location>
        <begin position="1099"/>
        <end position="1136"/>
    </location>
</feature>
<evidence type="ECO:0000256" key="4">
    <source>
        <dbReference type="ARBA" id="ARBA00022737"/>
    </source>
</evidence>
<sequence length="1713" mass="195797">MVAFSEQRLNPSIYVYTFPQFEKQSELKGKAQLEYTTLAFSNSGPYLASYSSVPDYTLTIWNWQDGVPLCSQAQPGVEVTRLMFNPMNWHQLCMTSERSLKVWNIERSDTLHCMKPIWVQGFTRQRVAFADSSTVCYPCGNHVIFIDLETKKQRVLQSPGGSIGAFTVNACTRMVAFSEQRLNPSIYVYTFPQFEKQSELKGKAQLEYTTLAFSNSGPYLASYSSVPDYTLTIWNWQDGVPLCSQAQPGVEVTRLMFNPMNWHQLCMTSERSLKVWNIERSDTLHCMKPIVISMPALEPAVPQTEDVSTSHLGSNLSYYGPPMPISAMSGLVGEMAETFVKIFVFFQKPKEAVKKQLHPTSFCWTSTTDLYVGCEEGHLMLVSPETGKVTVLHNLCEKYSPGDSPHVLQQGILDSLALHKDGLYAAGIDGILRCIHIKGMNVEVDICCALEEPIRNIGFSPDFESLVLASHKSVRESGEVQVWSLEDGDCTSALSLKVQATCLACCPSARYSAVGTASGHVYFIDLTKVEQPRVVHRVHLYHAPLEQLHFDQGGQYLLTGAPDKHIFILDARPSKMFAVFGYTVAVGFVLGLSTVFNKDNRHVKVLALVTLEEAANIKEGTRLEMFTLPHQLFTGTLGSHTNNRGVLIGDILQKRLFEVAQPLSSAVLGTNNRVYGYCNRSKSIQKFMLAEGDMKGVSHVNPEKEVEGHQLGPASLILSPHQQWLASVSKDGLLRIRDISSLGSYVQVQCHSYRTDGVRSMSFSVDSQAMLTTGFSDGALVCVKWRVDTAGKMNVAIEYGQSVTSQLETSVMLANVSLMEMPEWKSAKDTPPSSAVEKEAQKASQKKNVEVTEDLSYTILPLVSPVDAIWLDEKLDEAIKEESLEFTDTKKSLRKGIKELRRAIQAMMRENESLPEIEKLEQQEFNLDVEEQNRLQVEGEQEVARICNEIELENLAKCYLRDVLKKECWDSMEVKGRAIKAFCSEYEVKNYPMKERTQKETEELVRISRLRKIEMADLQIRKEITEFQTKAQSDKDEEEIEEEGANELENPALTGSLSAQYDGCNPYLYSQFSLHTKEEKINQIILLQDVIHSVKLAFNKEFESVFKQKEQEINRVKDKNQRLQEIMTELDLKEKLWEPELCDNEKPERALTVNDSEIKVEKYLTTEQKRKAEELAKIEEQRRLAAKGDNARERALDDMMGGVLEVKKEDILKMEIPQPEFTSKPEAQWLEDEKKQFKEYEKKVKELNEEREKYRKTLEAEMKKLQTSIKDSTQVFDETLSRLFERKVKSEMVIYQEELKIANLVFSIVIEEELVNRETELNHLLDKTRKMKHASAEELKNCKVQVDAFRETYDNIVAEDKLLDRGFRKEFFDVPTSMVDQLYKLYKRRPRVQRMRTQIDTVGPADQPGSVQATRDALFPLMKAMGELDDPQSMPEGLDPSIWQRFCLSRRTKVESEQMVKQKALTLAEMQAFLQKRTEEDEKHKRDIEKIIDDLNGLREEKMRFQLDLIVQFLLKQGSVEVDGSNFIADYSDALLLHRGAVEDLNGTIRTLGEQKIASMVESKDFRKGIIQQEWEHMRMRMQMEDLNNKARDIQMLKVSRELQVNHKKNVKNAKRIIKGLERQITHKDKENDSLDKELQELLVTVSEKRHVYGAIAVEDNTAINTEKRYQDIIERRKLVDLARTQAQEVAILRAEVERLRMKTFPALVQIGH</sequence>
<organism evidence="12 13">
    <name type="scientific">Acipenser ruthenus</name>
    <name type="common">Sterlet sturgeon</name>
    <dbReference type="NCBI Taxonomy" id="7906"/>
    <lineage>
        <taxon>Eukaryota</taxon>
        <taxon>Metazoa</taxon>
        <taxon>Chordata</taxon>
        <taxon>Craniata</taxon>
        <taxon>Vertebrata</taxon>
        <taxon>Euteleostomi</taxon>
        <taxon>Actinopterygii</taxon>
        <taxon>Chondrostei</taxon>
        <taxon>Acipenseriformes</taxon>
        <taxon>Acipenseridae</taxon>
        <taxon>Acipenser</taxon>
    </lineage>
</organism>
<feature type="coiled-coil region" evidence="10">
    <location>
        <begin position="1604"/>
        <end position="1638"/>
    </location>
</feature>
<dbReference type="Pfam" id="PF00400">
    <property type="entry name" value="WD40"/>
    <property type="match status" value="1"/>
</dbReference>
<dbReference type="Pfam" id="PF25828">
    <property type="entry name" value="CC_Cfap43"/>
    <property type="match status" value="2"/>
</dbReference>
<gene>
    <name evidence="12" type="ORF">EOD39_2312</name>
</gene>
<keyword evidence="6" id="KW-0206">Cytoskeleton</keyword>
<feature type="coiled-coil region" evidence="10">
    <location>
        <begin position="1481"/>
        <end position="1508"/>
    </location>
</feature>
<evidence type="ECO:0000256" key="5">
    <source>
        <dbReference type="ARBA" id="ARBA00023054"/>
    </source>
</evidence>
<keyword evidence="13" id="KW-1185">Reference proteome</keyword>
<proteinExistence type="inferred from homology"/>
<dbReference type="Gene3D" id="2.130.10.10">
    <property type="entry name" value="YVTN repeat-like/Quinoprotein amine dehydrogenase"/>
    <property type="match status" value="4"/>
</dbReference>
<reference evidence="12 13" key="1">
    <citation type="submission" date="2019-01" db="EMBL/GenBank/DDBJ databases">
        <title>Draft Genome and Complete Hox-Cluster Characterization of the Sterlet Sturgeon (Acipenser ruthenus).</title>
        <authorList>
            <person name="Wei Q."/>
        </authorList>
    </citation>
    <scope>NUCLEOTIDE SEQUENCE [LARGE SCALE GENOMIC DNA]</scope>
    <source>
        <strain evidence="12">WHYD16114868_AA</strain>
        <tissue evidence="12">Blood</tissue>
    </source>
</reference>
<evidence type="ECO:0000256" key="8">
    <source>
        <dbReference type="ARBA" id="ARBA00023605"/>
    </source>
</evidence>
<dbReference type="Proteomes" id="UP000289886">
    <property type="component" value="Unassembled WGS sequence"/>
</dbReference>
<evidence type="ECO:0000256" key="7">
    <source>
        <dbReference type="ARBA" id="ARBA00023273"/>
    </source>
</evidence>
<comment type="subcellular location">
    <subcellularLocation>
        <location evidence="1">Cytoplasm</location>
        <location evidence="1">Cytoskeleton</location>
        <location evidence="1">Cilium axoneme</location>
    </subcellularLocation>
</comment>
<keyword evidence="12" id="KW-0969">Cilium</keyword>
<evidence type="ECO:0000256" key="6">
    <source>
        <dbReference type="ARBA" id="ARBA00023212"/>
    </source>
</evidence>
<keyword evidence="3" id="KW-0853">WD repeat</keyword>
<keyword evidence="5 10" id="KW-0175">Coiled coil</keyword>
<accession>A0A444U2F9</accession>
<evidence type="ECO:0000313" key="13">
    <source>
        <dbReference type="Proteomes" id="UP000289886"/>
    </source>
</evidence>
<dbReference type="SUPFAM" id="SSF82171">
    <property type="entry name" value="DPP6 N-terminal domain-like"/>
    <property type="match status" value="1"/>
</dbReference>
<evidence type="ECO:0000256" key="1">
    <source>
        <dbReference type="ARBA" id="ARBA00004430"/>
    </source>
</evidence>
<feature type="region of interest" description="Disordered" evidence="11">
    <location>
        <begin position="1029"/>
        <end position="1049"/>
    </location>
</feature>
<dbReference type="EMBL" id="SCEB01215471">
    <property type="protein sequence ID" value="RXM29362.1"/>
    <property type="molecule type" value="Genomic_DNA"/>
</dbReference>